<dbReference type="Gene3D" id="3.30.750.24">
    <property type="entry name" value="STAS domain"/>
    <property type="match status" value="1"/>
</dbReference>
<keyword evidence="3" id="KW-1185">Reference proteome</keyword>
<accession>A0A4Q9H0L1</accession>
<evidence type="ECO:0000259" key="1">
    <source>
        <dbReference type="PROSITE" id="PS50801"/>
    </source>
</evidence>
<evidence type="ECO:0000313" key="3">
    <source>
        <dbReference type="Proteomes" id="UP000292120"/>
    </source>
</evidence>
<dbReference type="SUPFAM" id="SSF52091">
    <property type="entry name" value="SpoIIaa-like"/>
    <property type="match status" value="1"/>
</dbReference>
<reference evidence="2 3" key="1">
    <citation type="submission" date="2019-02" db="EMBL/GenBank/DDBJ databases">
        <title>Aquabacterium sp. strain KMB7.</title>
        <authorList>
            <person name="Chen W.-M."/>
        </authorList>
    </citation>
    <scope>NUCLEOTIDE SEQUENCE [LARGE SCALE GENOMIC DNA]</scope>
    <source>
        <strain evidence="2 3">KMB7</strain>
    </source>
</reference>
<dbReference type="PANTHER" id="PTHR35849:SF2">
    <property type="entry name" value="BLR2341 PROTEIN"/>
    <property type="match status" value="1"/>
</dbReference>
<dbReference type="InterPro" id="IPR052746">
    <property type="entry name" value="MlaB_ABC_Transporter"/>
</dbReference>
<dbReference type="CDD" id="cd07043">
    <property type="entry name" value="STAS_anti-anti-sigma_factors"/>
    <property type="match status" value="1"/>
</dbReference>
<dbReference type="Pfam" id="PF13466">
    <property type="entry name" value="STAS_2"/>
    <property type="match status" value="1"/>
</dbReference>
<gene>
    <name evidence="2" type="ORF">EYS42_06565</name>
</gene>
<comment type="caution">
    <text evidence="2">The sequence shown here is derived from an EMBL/GenBank/DDBJ whole genome shotgun (WGS) entry which is preliminary data.</text>
</comment>
<dbReference type="InterPro" id="IPR058548">
    <property type="entry name" value="MlaB-like_STAS"/>
</dbReference>
<dbReference type="EMBL" id="SIXI01000002">
    <property type="protein sequence ID" value="TBO32829.1"/>
    <property type="molecule type" value="Genomic_DNA"/>
</dbReference>
<name>A0A4Q9H0L1_9BURK</name>
<organism evidence="2 3">
    <name type="scientific">Aquabacterium lacunae</name>
    <dbReference type="NCBI Taxonomy" id="2528630"/>
    <lineage>
        <taxon>Bacteria</taxon>
        <taxon>Pseudomonadati</taxon>
        <taxon>Pseudomonadota</taxon>
        <taxon>Betaproteobacteria</taxon>
        <taxon>Burkholderiales</taxon>
        <taxon>Aquabacterium</taxon>
    </lineage>
</organism>
<dbReference type="PROSITE" id="PS50801">
    <property type="entry name" value="STAS"/>
    <property type="match status" value="1"/>
</dbReference>
<dbReference type="InterPro" id="IPR002645">
    <property type="entry name" value="STAS_dom"/>
</dbReference>
<protein>
    <submittedName>
        <fullName evidence="2">Anti-sigma factor antagonist</fullName>
    </submittedName>
</protein>
<evidence type="ECO:0000313" key="2">
    <source>
        <dbReference type="EMBL" id="TBO32829.1"/>
    </source>
</evidence>
<dbReference type="PANTHER" id="PTHR35849">
    <property type="entry name" value="BLR2341 PROTEIN"/>
    <property type="match status" value="1"/>
</dbReference>
<dbReference type="RefSeq" id="WP_130967039.1">
    <property type="nucleotide sequence ID" value="NZ_SIXI01000002.1"/>
</dbReference>
<dbReference type="AlphaFoldDB" id="A0A4Q9H0L1"/>
<sequence>MSDVRHHHDGQQHQLALIGPLTIAEAAETRQALLATLDAAERQGDVAVDLSGITDFDTAGAQLLVATSRWLRQRGQIPQLNAASPSVLAVAQALGASAPDLVCGFGRTPTPGGVQ</sequence>
<dbReference type="OrthoDB" id="8527158at2"/>
<dbReference type="Proteomes" id="UP000292120">
    <property type="component" value="Unassembled WGS sequence"/>
</dbReference>
<proteinExistence type="predicted"/>
<dbReference type="InterPro" id="IPR036513">
    <property type="entry name" value="STAS_dom_sf"/>
</dbReference>
<feature type="domain" description="STAS" evidence="1">
    <location>
        <begin position="15"/>
        <end position="95"/>
    </location>
</feature>